<protein>
    <submittedName>
        <fullName evidence="1">Uncharacterized protein</fullName>
    </submittedName>
</protein>
<dbReference type="InterPro" id="IPR046233">
    <property type="entry name" value="DUF6266"/>
</dbReference>
<evidence type="ECO:0000313" key="2">
    <source>
        <dbReference type="Proteomes" id="UP000660070"/>
    </source>
</evidence>
<organism evidence="1 2">
    <name type="scientific">Kaistella gelatinilytica</name>
    <dbReference type="NCBI Taxonomy" id="2787636"/>
    <lineage>
        <taxon>Bacteria</taxon>
        <taxon>Pseudomonadati</taxon>
        <taxon>Bacteroidota</taxon>
        <taxon>Flavobacteriia</taxon>
        <taxon>Flavobacteriales</taxon>
        <taxon>Weeksellaceae</taxon>
        <taxon>Chryseobacterium group</taxon>
        <taxon>Kaistella</taxon>
    </lineage>
</organism>
<dbReference type="Pfam" id="PF19781">
    <property type="entry name" value="DUF6266"/>
    <property type="match status" value="1"/>
</dbReference>
<dbReference type="EMBL" id="JADPVI010000001">
    <property type="protein sequence ID" value="MBF8456165.1"/>
    <property type="molecule type" value="Genomic_DNA"/>
</dbReference>
<sequence>MATITKGILGGFSGKVGTVVGANFRGKDIIRSRPKKSGRKPTENQLLQQAKFKLVIQFLQPLKTIQNQYFGMGSGAKSRVNLAASYMLDNALLVVANVPELVYNKILITKGELAGFQNVVGTPAAGNTVNFIWEDNSLQGNASATDVANVVCYNEELGNFEIYQAIATRADLAAQVILPAFYTGLDVHVWMYLNNAAEKSGCNSPYLGLLTIL</sequence>
<keyword evidence="2" id="KW-1185">Reference proteome</keyword>
<comment type="caution">
    <text evidence="1">The sequence shown here is derived from an EMBL/GenBank/DDBJ whole genome shotgun (WGS) entry which is preliminary data.</text>
</comment>
<dbReference type="Proteomes" id="UP000660070">
    <property type="component" value="Unassembled WGS sequence"/>
</dbReference>
<gene>
    <name evidence="1" type="ORF">IV494_03130</name>
</gene>
<name>A0ABS0F940_9FLAO</name>
<evidence type="ECO:0000313" key="1">
    <source>
        <dbReference type="EMBL" id="MBF8456165.1"/>
    </source>
</evidence>
<proteinExistence type="predicted"/>
<reference evidence="1 2" key="1">
    <citation type="submission" date="2020-11" db="EMBL/GenBank/DDBJ databases">
        <title>Kaistella gelatinilytica sp. nov., a flavobacterium isolated from Antarctic Soil.</title>
        <authorList>
            <person name="Li J."/>
        </authorList>
    </citation>
    <scope>NUCLEOTIDE SEQUENCE [LARGE SCALE GENOMIC DNA]</scope>
    <source>
        <strain evidence="1 2">G5-32</strain>
    </source>
</reference>
<dbReference type="RefSeq" id="WP_196078705.1">
    <property type="nucleotide sequence ID" value="NZ_JADPVI010000001.1"/>
</dbReference>
<accession>A0ABS0F940</accession>